<dbReference type="PANTHER" id="PTHR34309:SF10">
    <property type="entry name" value="SLR1406 PROTEIN"/>
    <property type="match status" value="1"/>
</dbReference>
<dbReference type="Pfam" id="PF03928">
    <property type="entry name" value="HbpS-like"/>
    <property type="match status" value="1"/>
</dbReference>
<dbReference type="PANTHER" id="PTHR34309">
    <property type="entry name" value="SLR1406 PROTEIN"/>
    <property type="match status" value="1"/>
</dbReference>
<dbReference type="SUPFAM" id="SSF143744">
    <property type="entry name" value="GlcG-like"/>
    <property type="match status" value="1"/>
</dbReference>
<dbReference type="InterPro" id="IPR052517">
    <property type="entry name" value="GlcG_carb_metab_protein"/>
</dbReference>
<dbReference type="InterPro" id="IPR005624">
    <property type="entry name" value="PduO/GlcC-like"/>
</dbReference>
<accession>A0ABS2RKE3</accession>
<dbReference type="RefSeq" id="WP_204917454.1">
    <property type="nucleotide sequence ID" value="NZ_BAAAQP010000002.1"/>
</dbReference>
<keyword evidence="2" id="KW-1185">Reference proteome</keyword>
<sequence>MATANTPPGPLTLAQASLIIEQAAAHAIEEAVPPLTVVVVDPSGHLIAAQRQDGASMFRFDVALGKAWAAVAMGTSSRVLAARAEDNPNFFVSLAATGRGRFLPQPGAVLIRDQDGAVLGAAGASGGTGDQDEMCCAFGVSRAGLVLDPSD</sequence>
<dbReference type="Gene3D" id="3.30.450.150">
    <property type="entry name" value="Haem-degrading domain"/>
    <property type="match status" value="1"/>
</dbReference>
<proteinExistence type="predicted"/>
<dbReference type="Proteomes" id="UP000704762">
    <property type="component" value="Unassembled WGS sequence"/>
</dbReference>
<evidence type="ECO:0000313" key="2">
    <source>
        <dbReference type="Proteomes" id="UP000704762"/>
    </source>
</evidence>
<organism evidence="1 2">
    <name type="scientific">Microlunatus panaciterrae</name>
    <dbReference type="NCBI Taxonomy" id="400768"/>
    <lineage>
        <taxon>Bacteria</taxon>
        <taxon>Bacillati</taxon>
        <taxon>Actinomycetota</taxon>
        <taxon>Actinomycetes</taxon>
        <taxon>Propionibacteriales</taxon>
        <taxon>Propionibacteriaceae</taxon>
        <taxon>Microlunatus</taxon>
    </lineage>
</organism>
<gene>
    <name evidence="1" type="ORF">JOE57_001888</name>
</gene>
<evidence type="ECO:0000313" key="1">
    <source>
        <dbReference type="EMBL" id="MBM7798967.1"/>
    </source>
</evidence>
<comment type="caution">
    <text evidence="1">The sequence shown here is derived from an EMBL/GenBank/DDBJ whole genome shotgun (WGS) entry which is preliminary data.</text>
</comment>
<reference evidence="1 2" key="1">
    <citation type="submission" date="2021-01" db="EMBL/GenBank/DDBJ databases">
        <title>Sequencing the genomes of 1000 actinobacteria strains.</title>
        <authorList>
            <person name="Klenk H.-P."/>
        </authorList>
    </citation>
    <scope>NUCLEOTIDE SEQUENCE [LARGE SCALE GENOMIC DNA]</scope>
    <source>
        <strain evidence="1 2">DSM 18662</strain>
    </source>
</reference>
<protein>
    <submittedName>
        <fullName evidence="1">Uncharacterized protein GlcG (DUF336 family)</fullName>
    </submittedName>
</protein>
<dbReference type="EMBL" id="JAFBCF010000001">
    <property type="protein sequence ID" value="MBM7798967.1"/>
    <property type="molecule type" value="Genomic_DNA"/>
</dbReference>
<dbReference type="InterPro" id="IPR038084">
    <property type="entry name" value="PduO/GlcC-like_sf"/>
</dbReference>
<name>A0ABS2RKE3_9ACTN</name>